<keyword evidence="7" id="KW-0648">Protein biosynthesis</keyword>
<dbReference type="GO" id="GO:0005669">
    <property type="term" value="C:transcription factor TFIID complex"/>
    <property type="evidence" value="ECO:0007669"/>
    <property type="project" value="TreeGrafter"/>
</dbReference>
<feature type="compositionally biased region" description="Low complexity" evidence="5">
    <location>
        <begin position="546"/>
        <end position="556"/>
    </location>
</feature>
<feature type="region of interest" description="Disordered" evidence="5">
    <location>
        <begin position="492"/>
        <end position="556"/>
    </location>
</feature>
<proteinExistence type="predicted"/>
<dbReference type="CDD" id="cd15522">
    <property type="entry name" value="PHD_TAF3"/>
    <property type="match status" value="1"/>
</dbReference>
<protein>
    <submittedName>
        <fullName evidence="7">Transcription initiation factor TFIID subunit 3</fullName>
    </submittedName>
</protein>
<feature type="region of interest" description="Disordered" evidence="5">
    <location>
        <begin position="241"/>
        <end position="339"/>
    </location>
</feature>
<feature type="compositionally biased region" description="Low complexity" evidence="5">
    <location>
        <begin position="520"/>
        <end position="535"/>
    </location>
</feature>
<evidence type="ECO:0000256" key="5">
    <source>
        <dbReference type="SAM" id="MobiDB-lite"/>
    </source>
</evidence>
<evidence type="ECO:0000259" key="6">
    <source>
        <dbReference type="PROSITE" id="PS50016"/>
    </source>
</evidence>
<dbReference type="EMBL" id="REGN01001377">
    <property type="protein sequence ID" value="RNA35050.1"/>
    <property type="molecule type" value="Genomic_DNA"/>
</dbReference>
<keyword evidence="7" id="KW-0396">Initiation factor</keyword>
<comment type="caution">
    <text evidence="7">The sequence shown here is derived from an EMBL/GenBank/DDBJ whole genome shotgun (WGS) entry which is preliminary data.</text>
</comment>
<gene>
    <name evidence="7" type="ORF">BpHYR1_025685</name>
</gene>
<dbReference type="Pfam" id="PF00628">
    <property type="entry name" value="PHD"/>
    <property type="match status" value="1"/>
</dbReference>
<feature type="compositionally biased region" description="Basic residues" evidence="5">
    <location>
        <begin position="263"/>
        <end position="273"/>
    </location>
</feature>
<feature type="domain" description="PHD-type" evidence="6">
    <location>
        <begin position="807"/>
        <end position="857"/>
    </location>
</feature>
<evidence type="ECO:0000256" key="3">
    <source>
        <dbReference type="ARBA" id="ARBA00022833"/>
    </source>
</evidence>
<evidence type="ECO:0000256" key="1">
    <source>
        <dbReference type="ARBA" id="ARBA00022723"/>
    </source>
</evidence>
<keyword evidence="3" id="KW-0862">Zinc</keyword>
<keyword evidence="2 4" id="KW-0863">Zinc-finger</keyword>
<reference evidence="7 8" key="1">
    <citation type="journal article" date="2018" name="Sci. Rep.">
        <title>Genomic signatures of local adaptation to the degree of environmental predictability in rotifers.</title>
        <authorList>
            <person name="Franch-Gras L."/>
            <person name="Hahn C."/>
            <person name="Garcia-Roger E.M."/>
            <person name="Carmona M.J."/>
            <person name="Serra M."/>
            <person name="Gomez A."/>
        </authorList>
    </citation>
    <scope>NUCLEOTIDE SEQUENCE [LARGE SCALE GENOMIC DNA]</scope>
    <source>
        <strain evidence="7">HYR1</strain>
    </source>
</reference>
<dbReference type="Gene3D" id="3.30.40.10">
    <property type="entry name" value="Zinc/RING finger domain, C3HC4 (zinc finger)"/>
    <property type="match status" value="1"/>
</dbReference>
<dbReference type="GO" id="GO:0002039">
    <property type="term" value="F:p53 binding"/>
    <property type="evidence" value="ECO:0007669"/>
    <property type="project" value="TreeGrafter"/>
</dbReference>
<dbReference type="PANTHER" id="PTHR46452">
    <property type="entry name" value="TRANSCRIPTION INITIATION FACTOR TFIID SUBUNIT 3"/>
    <property type="match status" value="1"/>
</dbReference>
<evidence type="ECO:0000256" key="4">
    <source>
        <dbReference type="PROSITE-ProRule" id="PRU00146"/>
    </source>
</evidence>
<feature type="compositionally biased region" description="Basic and acidic residues" evidence="5">
    <location>
        <begin position="290"/>
        <end position="309"/>
    </location>
</feature>
<keyword evidence="1" id="KW-0479">Metal-binding</keyword>
<dbReference type="GO" id="GO:0008270">
    <property type="term" value="F:zinc ion binding"/>
    <property type="evidence" value="ECO:0007669"/>
    <property type="project" value="UniProtKB-KW"/>
</dbReference>
<dbReference type="Proteomes" id="UP000276133">
    <property type="component" value="Unassembled WGS sequence"/>
</dbReference>
<evidence type="ECO:0000256" key="2">
    <source>
        <dbReference type="ARBA" id="ARBA00022771"/>
    </source>
</evidence>
<feature type="compositionally biased region" description="Basic and acidic residues" evidence="5">
    <location>
        <begin position="241"/>
        <end position="253"/>
    </location>
</feature>
<dbReference type="OrthoDB" id="436852at2759"/>
<dbReference type="InterPro" id="IPR013083">
    <property type="entry name" value="Znf_RING/FYVE/PHD"/>
</dbReference>
<evidence type="ECO:0000313" key="8">
    <source>
        <dbReference type="Proteomes" id="UP000276133"/>
    </source>
</evidence>
<feature type="compositionally biased region" description="Polar residues" evidence="5">
    <location>
        <begin position="501"/>
        <end position="513"/>
    </location>
</feature>
<dbReference type="PANTHER" id="PTHR46452:SF1">
    <property type="entry name" value="TRANSCRIPTION INITIATION FACTOR TFIID SUBUNIT 3"/>
    <property type="match status" value="1"/>
</dbReference>
<dbReference type="PROSITE" id="PS50016">
    <property type="entry name" value="ZF_PHD_2"/>
    <property type="match status" value="1"/>
</dbReference>
<feature type="region of interest" description="Disordered" evidence="5">
    <location>
        <begin position="651"/>
        <end position="702"/>
    </location>
</feature>
<dbReference type="PROSITE" id="PS01359">
    <property type="entry name" value="ZF_PHD_1"/>
    <property type="match status" value="1"/>
</dbReference>
<keyword evidence="8" id="KW-1185">Reference proteome</keyword>
<feature type="compositionally biased region" description="Polar residues" evidence="5">
    <location>
        <begin position="385"/>
        <end position="401"/>
    </location>
</feature>
<dbReference type="GO" id="GO:0003743">
    <property type="term" value="F:translation initiation factor activity"/>
    <property type="evidence" value="ECO:0007669"/>
    <property type="project" value="UniProtKB-KW"/>
</dbReference>
<dbReference type="AlphaFoldDB" id="A0A3M7SHK1"/>
<feature type="compositionally biased region" description="Polar residues" evidence="5">
    <location>
        <begin position="429"/>
        <end position="476"/>
    </location>
</feature>
<dbReference type="InterPro" id="IPR001965">
    <property type="entry name" value="Znf_PHD"/>
</dbReference>
<feature type="compositionally biased region" description="Basic residues" evidence="5">
    <location>
        <begin position="310"/>
        <end position="321"/>
    </location>
</feature>
<sequence length="906" mass="100905">MENENDFKKIFNKLVDLVLIFAFSKIASEAIGVSEAIQSAVKKFLANKKNPIACPECEKLMKNERSNKSLAGANVPTEIPEQFDSKKVDTEQTIAEAVCNENIDEGKLIKIEDGEERAKPLIKKVSIVDQMLESLVTKYTTPATQPVPTQPQTTKTKPKEIVKETKQVLNLNSSLALDLNGQGAGGSEDHVPRLKFSVKNGLETKSQIDTIDNFDENANDGLEKAPESILWKPICTDENISEKDDKAKAEEAVANKADLASSSKHKKKKKNKDKNKSKEKDKEKKHKKKSEKDKSDNDEEAAKKKEDKKLKKLLKKQKKKMEKAATLTNAVTSGPDTSAIASSFTTTVETSQILLDHDETKKEIEPQTMLQQSPQDLSMKPKKTLLNTNSTSTPINAQKASLNLKQNEPKLPKLKLKLNASDASAKPRASSSQDNVEPLNFSTPQQTSSQRPVSQSAQRINPQPKTSRPVNMNQSMPSRDIELGEVVQSKTVAKNPPSLVKQKSQLSNAGSKAQTHEPAKQAAKPQQQAKNAPQQPKKDAQKVRPSTSNNSNQSNNQFSHIHQDQILFQEALAQEVQNALAQEALAREALLQEAYNNPQLLPLILPLLQAQNQVMNPQFDLNALIAQASLQTLTTSQILEAQQLTQQQMAAQYGTTSTNPNKKRKTMDMEAKSQNTSLNRSQNKPKSSQSLDQSMKRNDVSQQEYVHQDFVNFQHDESALNPVDEANEYKWHQMRVKQEEESLLEQVHALNMSRLTPAKKNSSFSPNVNSTPDAKKRFEANDQMRKNSAMKIIGQVVQETEIASNQYWSCPACAKSDESAPMIACDSCDDWYHWQCVGLTEEPPKNQNWYCHKCGAKGESRNELEVDVESYEPVDACTPLPTGLVQGQPSAPSDYLSNLKIKKKKK</sequence>
<dbReference type="InterPro" id="IPR019786">
    <property type="entry name" value="Zinc_finger_PHD-type_CS"/>
</dbReference>
<dbReference type="GO" id="GO:0045944">
    <property type="term" value="P:positive regulation of transcription by RNA polymerase II"/>
    <property type="evidence" value="ECO:0007669"/>
    <property type="project" value="TreeGrafter"/>
</dbReference>
<feature type="compositionally biased region" description="Basic and acidic residues" evidence="5">
    <location>
        <begin position="355"/>
        <end position="365"/>
    </location>
</feature>
<evidence type="ECO:0000313" key="7">
    <source>
        <dbReference type="EMBL" id="RNA35050.1"/>
    </source>
</evidence>
<organism evidence="7 8">
    <name type="scientific">Brachionus plicatilis</name>
    <name type="common">Marine rotifer</name>
    <name type="synonym">Brachionus muelleri</name>
    <dbReference type="NCBI Taxonomy" id="10195"/>
    <lineage>
        <taxon>Eukaryota</taxon>
        <taxon>Metazoa</taxon>
        <taxon>Spiralia</taxon>
        <taxon>Gnathifera</taxon>
        <taxon>Rotifera</taxon>
        <taxon>Eurotatoria</taxon>
        <taxon>Monogononta</taxon>
        <taxon>Pseudotrocha</taxon>
        <taxon>Ploima</taxon>
        <taxon>Brachionidae</taxon>
        <taxon>Brachionus</taxon>
    </lineage>
</organism>
<feature type="region of interest" description="Disordered" evidence="5">
    <location>
        <begin position="882"/>
        <end position="906"/>
    </location>
</feature>
<feature type="compositionally biased region" description="Polar residues" evidence="5">
    <location>
        <begin position="326"/>
        <end position="339"/>
    </location>
</feature>
<dbReference type="STRING" id="10195.A0A3M7SHK1"/>
<dbReference type="SMART" id="SM00249">
    <property type="entry name" value="PHD"/>
    <property type="match status" value="1"/>
</dbReference>
<name>A0A3M7SHK1_BRAPC</name>
<dbReference type="SUPFAM" id="SSF57903">
    <property type="entry name" value="FYVE/PHD zinc finger"/>
    <property type="match status" value="1"/>
</dbReference>
<feature type="region of interest" description="Disordered" evidence="5">
    <location>
        <begin position="354"/>
        <end position="476"/>
    </location>
</feature>
<feature type="compositionally biased region" description="Polar residues" evidence="5">
    <location>
        <begin position="672"/>
        <end position="693"/>
    </location>
</feature>
<dbReference type="InterPro" id="IPR019787">
    <property type="entry name" value="Znf_PHD-finger"/>
</dbReference>
<dbReference type="InterPro" id="IPR011011">
    <property type="entry name" value="Znf_FYVE_PHD"/>
</dbReference>
<accession>A0A3M7SHK1</accession>